<dbReference type="Proteomes" id="UP001172101">
    <property type="component" value="Unassembled WGS sequence"/>
</dbReference>
<reference evidence="1" key="1">
    <citation type="submission" date="2023-06" db="EMBL/GenBank/DDBJ databases">
        <title>Genome-scale phylogeny and comparative genomics of the fungal order Sordariales.</title>
        <authorList>
            <consortium name="Lawrence Berkeley National Laboratory"/>
            <person name="Hensen N."/>
            <person name="Bonometti L."/>
            <person name="Westerberg I."/>
            <person name="Brannstrom I.O."/>
            <person name="Guillou S."/>
            <person name="Cros-Aarteil S."/>
            <person name="Calhoun S."/>
            <person name="Haridas S."/>
            <person name="Kuo A."/>
            <person name="Mondo S."/>
            <person name="Pangilinan J."/>
            <person name="Riley R."/>
            <person name="LaButti K."/>
            <person name="Andreopoulos B."/>
            <person name="Lipzen A."/>
            <person name="Chen C."/>
            <person name="Yanf M."/>
            <person name="Daum C."/>
            <person name="Ng V."/>
            <person name="Clum A."/>
            <person name="Steindorff A."/>
            <person name="Ohm R."/>
            <person name="Martin F."/>
            <person name="Silar P."/>
            <person name="Natvig D."/>
            <person name="Lalanne C."/>
            <person name="Gautier V."/>
            <person name="Ament-velasquez S.L."/>
            <person name="Kruys A."/>
            <person name="Hutchinson M.I."/>
            <person name="Powell A.J."/>
            <person name="Barry K."/>
            <person name="Miller A.N."/>
            <person name="Grigoriev I.V."/>
            <person name="Debuchy R."/>
            <person name="Gladieux P."/>
            <person name="Thoren M.H."/>
            <person name="Johannesson H."/>
        </authorList>
    </citation>
    <scope>NUCLEOTIDE SEQUENCE</scope>
    <source>
        <strain evidence="1">SMH2392-1A</strain>
    </source>
</reference>
<organism evidence="1 2">
    <name type="scientific">Lasiosphaeria miniovina</name>
    <dbReference type="NCBI Taxonomy" id="1954250"/>
    <lineage>
        <taxon>Eukaryota</taxon>
        <taxon>Fungi</taxon>
        <taxon>Dikarya</taxon>
        <taxon>Ascomycota</taxon>
        <taxon>Pezizomycotina</taxon>
        <taxon>Sordariomycetes</taxon>
        <taxon>Sordariomycetidae</taxon>
        <taxon>Sordariales</taxon>
        <taxon>Lasiosphaeriaceae</taxon>
        <taxon>Lasiosphaeria</taxon>
    </lineage>
</organism>
<protein>
    <submittedName>
        <fullName evidence="1">Uncharacterized protein</fullName>
    </submittedName>
</protein>
<name>A0AA40AL30_9PEZI</name>
<accession>A0AA40AL30</accession>
<dbReference type="EMBL" id="JAUIRO010000004">
    <property type="protein sequence ID" value="KAK0717823.1"/>
    <property type="molecule type" value="Genomic_DNA"/>
</dbReference>
<dbReference type="GeneID" id="85323202"/>
<dbReference type="AlphaFoldDB" id="A0AA40AL30"/>
<proteinExistence type="predicted"/>
<comment type="caution">
    <text evidence="1">The sequence shown here is derived from an EMBL/GenBank/DDBJ whole genome shotgun (WGS) entry which is preliminary data.</text>
</comment>
<sequence>MSSVVAVQPQPHPCAVGARENVCRLSLTEWVKAEAEKCKPVLNAMFRLQGSKALGYSEREGAAGGLFCGAQQASHTPPHRRADMTPKGSPIGSQPLHAGCRGASEPQNGQYLCPRRSVQHVAPHKVQQARQLTVPRLAPSGNAVVVCQLSTEQVHIRTAKADAVWKVQSDVQTSMVQQG</sequence>
<gene>
    <name evidence="1" type="ORF">B0T26DRAFT_676077</name>
</gene>
<evidence type="ECO:0000313" key="2">
    <source>
        <dbReference type="Proteomes" id="UP001172101"/>
    </source>
</evidence>
<dbReference type="RefSeq" id="XP_060296616.1">
    <property type="nucleotide sequence ID" value="XM_060439932.1"/>
</dbReference>
<keyword evidence="2" id="KW-1185">Reference proteome</keyword>
<evidence type="ECO:0000313" key="1">
    <source>
        <dbReference type="EMBL" id="KAK0717823.1"/>
    </source>
</evidence>